<evidence type="ECO:0000313" key="5">
    <source>
        <dbReference type="Proteomes" id="UP000008021"/>
    </source>
</evidence>
<dbReference type="InterPro" id="IPR021410">
    <property type="entry name" value="FAF"/>
</dbReference>
<dbReference type="Pfam" id="PF11250">
    <property type="entry name" value="FAF"/>
    <property type="match status" value="1"/>
</dbReference>
<reference evidence="4" key="2">
    <citation type="submission" date="2018-05" db="EMBL/GenBank/DDBJ databases">
        <title>OmerRS3 (Oryza meridionalis Reference Sequence Version 3).</title>
        <authorList>
            <person name="Zhang J."/>
            <person name="Kudrna D."/>
            <person name="Lee S."/>
            <person name="Talag J."/>
            <person name="Welchert J."/>
            <person name="Wing R.A."/>
        </authorList>
    </citation>
    <scope>NUCLEOTIDE SEQUENCE [LARGE SCALE GENOMIC DNA]</scope>
    <source>
        <strain evidence="4">cv. OR44</strain>
    </source>
</reference>
<sequence length="194" mass="20994">MAATTTCRGGHHAAVMPRPPPPPPPPLPLFGLAGQDQRRRYLGLCTEGLGSESSESSGGDVDLGTGGGDDTGNDGVGHALPCKRQHRPIDDEEEEEKTVVPAALAPPLPAWTRAAFPPPISVIGAGGKPWLYLRAHRGDGRLVLREVRIPSRELLHGRREDGRFKLHFAHPDEQQQQQQLLLLADDQDPAEKNE</sequence>
<dbReference type="AlphaFoldDB" id="A0A0E0CLI9"/>
<evidence type="ECO:0000313" key="4">
    <source>
        <dbReference type="EnsemblPlants" id="OMERI02G19120.1"/>
    </source>
</evidence>
<organism evidence="4">
    <name type="scientific">Oryza meridionalis</name>
    <dbReference type="NCBI Taxonomy" id="40149"/>
    <lineage>
        <taxon>Eukaryota</taxon>
        <taxon>Viridiplantae</taxon>
        <taxon>Streptophyta</taxon>
        <taxon>Embryophyta</taxon>
        <taxon>Tracheophyta</taxon>
        <taxon>Spermatophyta</taxon>
        <taxon>Magnoliopsida</taxon>
        <taxon>Liliopsida</taxon>
        <taxon>Poales</taxon>
        <taxon>Poaceae</taxon>
        <taxon>BOP clade</taxon>
        <taxon>Oryzoideae</taxon>
        <taxon>Oryzeae</taxon>
        <taxon>Oryzinae</taxon>
        <taxon>Oryza</taxon>
    </lineage>
</organism>
<dbReference type="Proteomes" id="UP000008021">
    <property type="component" value="Chromosome 2"/>
</dbReference>
<name>A0A0E0CLI9_9ORYZ</name>
<feature type="compositionally biased region" description="Low complexity" evidence="2">
    <location>
        <begin position="42"/>
        <end position="63"/>
    </location>
</feature>
<dbReference type="InterPro" id="IPR046431">
    <property type="entry name" value="FAF_dom"/>
</dbReference>
<feature type="domain" description="FAF" evidence="3">
    <location>
        <begin position="115"/>
        <end position="168"/>
    </location>
</feature>
<dbReference type="PANTHER" id="PTHR33155">
    <property type="entry name" value="FANTASTIC FOUR-LIKE PROTEIN (DUF3049)"/>
    <property type="match status" value="1"/>
</dbReference>
<reference evidence="4" key="1">
    <citation type="submission" date="2015-04" db="UniProtKB">
        <authorList>
            <consortium name="EnsemblPlants"/>
        </authorList>
    </citation>
    <scope>IDENTIFICATION</scope>
</reference>
<accession>A0A0E0CLI9</accession>
<keyword evidence="5" id="KW-1185">Reference proteome</keyword>
<dbReference type="Gramene" id="OMERI02G19120.1">
    <property type="protein sequence ID" value="OMERI02G19120.1"/>
    <property type="gene ID" value="OMERI02G19120"/>
</dbReference>
<proteinExistence type="inferred from homology"/>
<dbReference type="eggNOG" id="ENOG502RZIF">
    <property type="taxonomic scope" value="Eukaryota"/>
</dbReference>
<dbReference type="PANTHER" id="PTHR33155:SF76">
    <property type="entry name" value="OS02G0534000 PROTEIN"/>
    <property type="match status" value="1"/>
</dbReference>
<comment type="similarity">
    <text evidence="1">Belongs to the fantastic four family.</text>
</comment>
<feature type="compositionally biased region" description="Pro residues" evidence="2">
    <location>
        <begin position="17"/>
        <end position="28"/>
    </location>
</feature>
<dbReference type="HOGENOM" id="CLU_093999_1_0_1"/>
<evidence type="ECO:0000256" key="1">
    <source>
        <dbReference type="ARBA" id="ARBA00008690"/>
    </source>
</evidence>
<evidence type="ECO:0000256" key="2">
    <source>
        <dbReference type="SAM" id="MobiDB-lite"/>
    </source>
</evidence>
<feature type="region of interest" description="Disordered" evidence="2">
    <location>
        <begin position="1"/>
        <end position="82"/>
    </location>
</feature>
<dbReference type="EnsemblPlants" id="OMERI02G19120.1">
    <property type="protein sequence ID" value="OMERI02G19120.1"/>
    <property type="gene ID" value="OMERI02G19120"/>
</dbReference>
<dbReference type="STRING" id="40149.A0A0E0CLI9"/>
<evidence type="ECO:0000259" key="3">
    <source>
        <dbReference type="Pfam" id="PF11250"/>
    </source>
</evidence>
<protein>
    <recommendedName>
        <fullName evidence="3">FAF domain-containing protein</fullName>
    </recommendedName>
</protein>